<dbReference type="PANTHER" id="PTHR42760">
    <property type="entry name" value="SHORT-CHAIN DEHYDROGENASES/REDUCTASES FAMILY MEMBER"/>
    <property type="match status" value="1"/>
</dbReference>
<dbReference type="PANTHER" id="PTHR42760:SF40">
    <property type="entry name" value="3-OXOACYL-[ACYL-CARRIER-PROTEIN] REDUCTASE, CHLOROPLASTIC"/>
    <property type="match status" value="1"/>
</dbReference>
<evidence type="ECO:0000313" key="3">
    <source>
        <dbReference type="EMBL" id="KTD67998.1"/>
    </source>
</evidence>
<dbReference type="Gene3D" id="3.40.50.720">
    <property type="entry name" value="NAD(P)-binding Rossmann-like Domain"/>
    <property type="match status" value="1"/>
</dbReference>
<organism evidence="3 4">
    <name type="scientific">Legionella steelei</name>
    <dbReference type="NCBI Taxonomy" id="947033"/>
    <lineage>
        <taxon>Bacteria</taxon>
        <taxon>Pseudomonadati</taxon>
        <taxon>Pseudomonadota</taxon>
        <taxon>Gammaproteobacteria</taxon>
        <taxon>Legionellales</taxon>
        <taxon>Legionellaceae</taxon>
        <taxon>Legionella</taxon>
    </lineage>
</organism>
<dbReference type="Proteomes" id="UP000054926">
    <property type="component" value="Unassembled WGS sequence"/>
</dbReference>
<accession>A0A0W0ZGI9</accession>
<protein>
    <submittedName>
        <fullName evidence="3">3-oxoacyl-ACP reductase</fullName>
    </submittedName>
</protein>
<comment type="similarity">
    <text evidence="1">Belongs to the short-chain dehydrogenases/reductases (SDR) family.</text>
</comment>
<dbReference type="RefSeq" id="WP_058510126.1">
    <property type="nucleotide sequence ID" value="NZ_DAIOMV010000020.1"/>
</dbReference>
<dbReference type="GO" id="GO:0030497">
    <property type="term" value="P:fatty acid elongation"/>
    <property type="evidence" value="ECO:0007669"/>
    <property type="project" value="TreeGrafter"/>
</dbReference>
<dbReference type="InterPro" id="IPR020904">
    <property type="entry name" value="Sc_DH/Rdtase_CS"/>
</dbReference>
<dbReference type="InterPro" id="IPR002347">
    <property type="entry name" value="SDR_fam"/>
</dbReference>
<dbReference type="FunFam" id="3.40.50.720:FF:000173">
    <property type="entry name" value="3-oxoacyl-[acyl-carrier protein] reductase"/>
    <property type="match status" value="1"/>
</dbReference>
<evidence type="ECO:0000256" key="2">
    <source>
        <dbReference type="ARBA" id="ARBA00023002"/>
    </source>
</evidence>
<dbReference type="Pfam" id="PF13561">
    <property type="entry name" value="adh_short_C2"/>
    <property type="match status" value="1"/>
</dbReference>
<dbReference type="PRINTS" id="PR00080">
    <property type="entry name" value="SDRFAMILY"/>
</dbReference>
<dbReference type="OrthoDB" id="9806974at2"/>
<name>A0A0W0ZGI9_9GAMM</name>
<sequence length="257" mass="27816">MKQSNKRRIALITGAGAGIGAAIAEKIIEAVDHLILFDLILEPISLLAQKLQKKHNKIIQVYQCDVGDGVRVEQILNQIKETGNLPNIVVNNAGFGGSFHTLDQVSDAEWDRVINTNLRSIFYFARYLLPEMKKQSYGKIVNIASIQGLLGASLSSTYVASKHGVIGYTKAIAAEWGEYGISCNAICPGYVDTRMGVQDAVITNHMEKVIHLTPAKRIATPQEIAELANYLISDHAAFINGASITIDGGLSCHVGVS</sequence>
<dbReference type="SUPFAM" id="SSF51735">
    <property type="entry name" value="NAD(P)-binding Rossmann-fold domains"/>
    <property type="match status" value="1"/>
</dbReference>
<dbReference type="InterPro" id="IPR036291">
    <property type="entry name" value="NAD(P)-bd_dom_sf"/>
</dbReference>
<dbReference type="STRING" id="947033.Lste_1156"/>
<keyword evidence="4" id="KW-1185">Reference proteome</keyword>
<comment type="caution">
    <text evidence="3">The sequence shown here is derived from an EMBL/GenBank/DDBJ whole genome shotgun (WGS) entry which is preliminary data.</text>
</comment>
<evidence type="ECO:0000313" key="4">
    <source>
        <dbReference type="Proteomes" id="UP000054926"/>
    </source>
</evidence>
<keyword evidence="2" id="KW-0560">Oxidoreductase</keyword>
<dbReference type="GO" id="GO:0016616">
    <property type="term" value="F:oxidoreductase activity, acting on the CH-OH group of donors, NAD or NADP as acceptor"/>
    <property type="evidence" value="ECO:0007669"/>
    <property type="project" value="TreeGrafter"/>
</dbReference>
<gene>
    <name evidence="3" type="primary">fabG_2</name>
    <name evidence="3" type="ORF">Lste_1156</name>
</gene>
<dbReference type="EMBL" id="LNYY01000019">
    <property type="protein sequence ID" value="KTD67998.1"/>
    <property type="molecule type" value="Genomic_DNA"/>
</dbReference>
<dbReference type="AlphaFoldDB" id="A0A0W0ZGI9"/>
<evidence type="ECO:0000256" key="1">
    <source>
        <dbReference type="ARBA" id="ARBA00006484"/>
    </source>
</evidence>
<reference evidence="3 4" key="1">
    <citation type="submission" date="2015-11" db="EMBL/GenBank/DDBJ databases">
        <title>Genomic analysis of 38 Legionella species identifies large and diverse effector repertoires.</title>
        <authorList>
            <person name="Burstein D."/>
            <person name="Amaro F."/>
            <person name="Zusman T."/>
            <person name="Lifshitz Z."/>
            <person name="Cohen O."/>
            <person name="Gilbert J.A."/>
            <person name="Pupko T."/>
            <person name="Shuman H.A."/>
            <person name="Segal G."/>
        </authorList>
    </citation>
    <scope>NUCLEOTIDE SEQUENCE [LARGE SCALE GENOMIC DNA]</scope>
    <source>
        <strain evidence="3 4">IMVS3376</strain>
    </source>
</reference>
<proteinExistence type="inferred from homology"/>
<dbReference type="CDD" id="cd05233">
    <property type="entry name" value="SDR_c"/>
    <property type="match status" value="1"/>
</dbReference>
<dbReference type="PATRIC" id="fig|947033.5.peg.1233"/>
<dbReference type="PROSITE" id="PS00061">
    <property type="entry name" value="ADH_SHORT"/>
    <property type="match status" value="1"/>
</dbReference>
<dbReference type="PRINTS" id="PR00081">
    <property type="entry name" value="GDHRDH"/>
</dbReference>